<organism evidence="7 8">
    <name type="scientific">Ancylobacter rudongensis</name>
    <dbReference type="NCBI Taxonomy" id="177413"/>
    <lineage>
        <taxon>Bacteria</taxon>
        <taxon>Pseudomonadati</taxon>
        <taxon>Pseudomonadota</taxon>
        <taxon>Alphaproteobacteria</taxon>
        <taxon>Hyphomicrobiales</taxon>
        <taxon>Xanthobacteraceae</taxon>
        <taxon>Ancylobacter</taxon>
    </lineage>
</organism>
<feature type="transmembrane region" description="Helical" evidence="5">
    <location>
        <begin position="266"/>
        <end position="283"/>
    </location>
</feature>
<protein>
    <submittedName>
        <fullName evidence="7">O-antigen ligase like membrane protein</fullName>
    </submittedName>
</protein>
<dbReference type="InterPro" id="IPR007016">
    <property type="entry name" value="O-antigen_ligase-rel_domated"/>
</dbReference>
<dbReference type="GO" id="GO:0016020">
    <property type="term" value="C:membrane"/>
    <property type="evidence" value="ECO:0007669"/>
    <property type="project" value="UniProtKB-SubCell"/>
</dbReference>
<feature type="transmembrane region" description="Helical" evidence="5">
    <location>
        <begin position="346"/>
        <end position="367"/>
    </location>
</feature>
<dbReference type="EMBL" id="FMTP01000009">
    <property type="protein sequence ID" value="SCW94913.1"/>
    <property type="molecule type" value="Genomic_DNA"/>
</dbReference>
<accession>A0A1G4UMM2</accession>
<feature type="domain" description="O-antigen ligase-related" evidence="6">
    <location>
        <begin position="226"/>
        <end position="358"/>
    </location>
</feature>
<dbReference type="Proteomes" id="UP000198889">
    <property type="component" value="Unassembled WGS sequence"/>
</dbReference>
<evidence type="ECO:0000313" key="7">
    <source>
        <dbReference type="EMBL" id="SCW94913.1"/>
    </source>
</evidence>
<dbReference type="Pfam" id="PF04932">
    <property type="entry name" value="Wzy_C"/>
    <property type="match status" value="1"/>
</dbReference>
<keyword evidence="8" id="KW-1185">Reference proteome</keyword>
<feature type="transmembrane region" description="Helical" evidence="5">
    <location>
        <begin position="147"/>
        <end position="167"/>
    </location>
</feature>
<dbReference type="RefSeq" id="WP_143007085.1">
    <property type="nucleotide sequence ID" value="NZ_FMTP01000009.1"/>
</dbReference>
<evidence type="ECO:0000256" key="5">
    <source>
        <dbReference type="SAM" id="Phobius"/>
    </source>
</evidence>
<dbReference type="AlphaFoldDB" id="A0A1G4UMM2"/>
<evidence type="ECO:0000256" key="2">
    <source>
        <dbReference type="ARBA" id="ARBA00022692"/>
    </source>
</evidence>
<keyword evidence="7" id="KW-0436">Ligase</keyword>
<feature type="transmembrane region" description="Helical" evidence="5">
    <location>
        <begin position="57"/>
        <end position="77"/>
    </location>
</feature>
<keyword evidence="3 5" id="KW-1133">Transmembrane helix</keyword>
<feature type="transmembrane region" description="Helical" evidence="5">
    <location>
        <begin position="115"/>
        <end position="135"/>
    </location>
</feature>
<comment type="subcellular location">
    <subcellularLocation>
        <location evidence="1">Membrane</location>
        <topology evidence="1">Multi-pass membrane protein</topology>
    </subcellularLocation>
</comment>
<keyword evidence="4 5" id="KW-0472">Membrane</keyword>
<name>A0A1G4UMM2_9HYPH</name>
<evidence type="ECO:0000256" key="1">
    <source>
        <dbReference type="ARBA" id="ARBA00004141"/>
    </source>
</evidence>
<evidence type="ECO:0000313" key="8">
    <source>
        <dbReference type="Proteomes" id="UP000198889"/>
    </source>
</evidence>
<feature type="transmembrane region" description="Helical" evidence="5">
    <location>
        <begin position="243"/>
        <end position="259"/>
    </location>
</feature>
<keyword evidence="2 5" id="KW-0812">Transmembrane</keyword>
<feature type="transmembrane region" description="Helical" evidence="5">
    <location>
        <begin position="25"/>
        <end position="45"/>
    </location>
</feature>
<feature type="transmembrane region" description="Helical" evidence="5">
    <location>
        <begin position="84"/>
        <end position="103"/>
    </location>
</feature>
<evidence type="ECO:0000256" key="3">
    <source>
        <dbReference type="ARBA" id="ARBA00022989"/>
    </source>
</evidence>
<dbReference type="PANTHER" id="PTHR37422:SF23">
    <property type="entry name" value="TEICHURONIC ACID BIOSYNTHESIS PROTEIN TUAE"/>
    <property type="match status" value="1"/>
</dbReference>
<gene>
    <name evidence="7" type="ORF">SAMN05660859_4191</name>
</gene>
<feature type="transmembrane region" description="Helical" evidence="5">
    <location>
        <begin position="403"/>
        <end position="423"/>
    </location>
</feature>
<proteinExistence type="predicted"/>
<sequence length="442" mass="48566">MNSGLTQYRMAASPGAQRAKPKVDYIYLAVLLMSFPGYPLVAAFSTITGLPNTPLSIALRGLNFGLALVLILAGIASRRERSSGLLLVALGVFWLAYTARLYFDTLYDPAFLGNAISYYWVWAIGGSLVPMLGLAMKTSRPEQADDYFRWLYLATFAACFLSMFLATGTVGTEPGMEYESGRMRLEALNPIALGHLGAMLVELSAWALLFHRPWSRGSRRLLLLAGLAIGCYVLLAANSRGPVLAVLACFLFLLCFVSFRYKFAVMAFLVVGALAIVPLSLYLQETQNINAFSRLFGQSLEQHAQQSSRVDLFGSAFEVFLTNPWLGGALEDPSTRSYPHNVIVEAYMALGLFFGSLFVIVLIALCYRTAVLFRRFPQYGWPSLLFIQYLVGAQFSGSLYGSTFMWCAIGLILSFGTSSAALVGEAARARSVYPPRLGRPTW</sequence>
<evidence type="ECO:0000256" key="4">
    <source>
        <dbReference type="ARBA" id="ARBA00023136"/>
    </source>
</evidence>
<dbReference type="GO" id="GO:0016874">
    <property type="term" value="F:ligase activity"/>
    <property type="evidence" value="ECO:0007669"/>
    <property type="project" value="UniProtKB-KW"/>
</dbReference>
<dbReference type="InterPro" id="IPR051533">
    <property type="entry name" value="WaaL-like"/>
</dbReference>
<feature type="transmembrane region" description="Helical" evidence="5">
    <location>
        <begin position="379"/>
        <end position="397"/>
    </location>
</feature>
<evidence type="ECO:0000259" key="6">
    <source>
        <dbReference type="Pfam" id="PF04932"/>
    </source>
</evidence>
<dbReference type="PANTHER" id="PTHR37422">
    <property type="entry name" value="TEICHURONIC ACID BIOSYNTHESIS PROTEIN TUAE"/>
    <property type="match status" value="1"/>
</dbReference>
<feature type="transmembrane region" description="Helical" evidence="5">
    <location>
        <begin position="187"/>
        <end position="209"/>
    </location>
</feature>
<reference evidence="8" key="1">
    <citation type="submission" date="2016-10" db="EMBL/GenBank/DDBJ databases">
        <authorList>
            <person name="Varghese N."/>
            <person name="Submissions S."/>
        </authorList>
    </citation>
    <scope>NUCLEOTIDE SEQUENCE [LARGE SCALE GENOMIC DNA]</scope>
    <source>
        <strain evidence="8">CGMCC 1.1761</strain>
    </source>
</reference>
<feature type="transmembrane region" description="Helical" evidence="5">
    <location>
        <begin position="221"/>
        <end position="237"/>
    </location>
</feature>
<dbReference type="STRING" id="177413.SAMN05660859_4191"/>